<dbReference type="InterPro" id="IPR036388">
    <property type="entry name" value="WH-like_DNA-bd_sf"/>
</dbReference>
<evidence type="ECO:0000259" key="4">
    <source>
        <dbReference type="PROSITE" id="PS50949"/>
    </source>
</evidence>
<dbReference type="AlphaFoldDB" id="A0A7W3VW86"/>
<feature type="domain" description="HTH gntR-type" evidence="4">
    <location>
        <begin position="14"/>
        <end position="81"/>
    </location>
</feature>
<dbReference type="GO" id="GO:0003700">
    <property type="term" value="F:DNA-binding transcription factor activity"/>
    <property type="evidence" value="ECO:0007669"/>
    <property type="project" value="InterPro"/>
</dbReference>
<dbReference type="Pfam" id="PF07729">
    <property type="entry name" value="FCD"/>
    <property type="match status" value="1"/>
</dbReference>
<dbReference type="InterPro" id="IPR036390">
    <property type="entry name" value="WH_DNA-bd_sf"/>
</dbReference>
<dbReference type="InterPro" id="IPR008920">
    <property type="entry name" value="TF_FadR/GntR_C"/>
</dbReference>
<dbReference type="SUPFAM" id="SSF46785">
    <property type="entry name" value="Winged helix' DNA-binding domain"/>
    <property type="match status" value="1"/>
</dbReference>
<evidence type="ECO:0000313" key="5">
    <source>
        <dbReference type="EMBL" id="MBB1154280.1"/>
    </source>
</evidence>
<evidence type="ECO:0000256" key="1">
    <source>
        <dbReference type="ARBA" id="ARBA00023015"/>
    </source>
</evidence>
<protein>
    <submittedName>
        <fullName evidence="5">GntR family transcriptional regulator</fullName>
    </submittedName>
</protein>
<name>A0A7W3VW86_9PSEU</name>
<keyword evidence="3" id="KW-0804">Transcription</keyword>
<keyword evidence="1" id="KW-0805">Transcription regulation</keyword>
<dbReference type="InterPro" id="IPR000524">
    <property type="entry name" value="Tscrpt_reg_HTH_GntR"/>
</dbReference>
<dbReference type="Pfam" id="PF00392">
    <property type="entry name" value="GntR"/>
    <property type="match status" value="1"/>
</dbReference>
<dbReference type="PANTHER" id="PTHR43537">
    <property type="entry name" value="TRANSCRIPTIONAL REGULATOR, GNTR FAMILY"/>
    <property type="match status" value="1"/>
</dbReference>
<comment type="caution">
    <text evidence="5">The sequence shown here is derived from an EMBL/GenBank/DDBJ whole genome shotgun (WGS) entry which is preliminary data.</text>
</comment>
<dbReference type="PANTHER" id="PTHR43537:SF24">
    <property type="entry name" value="GLUCONATE OPERON TRANSCRIPTIONAL REPRESSOR"/>
    <property type="match status" value="1"/>
</dbReference>
<dbReference type="Gene3D" id="1.10.10.10">
    <property type="entry name" value="Winged helix-like DNA-binding domain superfamily/Winged helix DNA-binding domain"/>
    <property type="match status" value="1"/>
</dbReference>
<accession>A0A7W3VW86</accession>
<dbReference type="PROSITE" id="PS50949">
    <property type="entry name" value="HTH_GNTR"/>
    <property type="match status" value="1"/>
</dbReference>
<keyword evidence="6" id="KW-1185">Reference proteome</keyword>
<gene>
    <name evidence="5" type="ORF">H4281_14145</name>
</gene>
<dbReference type="InterPro" id="IPR011711">
    <property type="entry name" value="GntR_C"/>
</dbReference>
<evidence type="ECO:0000256" key="2">
    <source>
        <dbReference type="ARBA" id="ARBA00023125"/>
    </source>
</evidence>
<proteinExistence type="predicted"/>
<reference evidence="5 6" key="1">
    <citation type="submission" date="2020-08" db="EMBL/GenBank/DDBJ databases">
        <title>Amycolatopsis sp. nov. DR6-1 isolated from Dendrobium heterocarpum.</title>
        <authorList>
            <person name="Tedsree N."/>
            <person name="Kuncharoen N."/>
            <person name="Likhitwitayawuid K."/>
            <person name="Tanasupawat S."/>
        </authorList>
    </citation>
    <scope>NUCLEOTIDE SEQUENCE [LARGE SCALE GENOMIC DNA]</scope>
    <source>
        <strain evidence="5 6">DR6-1</strain>
    </source>
</reference>
<sequence>MEGQVRPVAPVAGESKSQRAYRWIKDRIADRTFGPGYRLVLGQIAKELDVSVVPVREAIRLLEAEGLVTFERNVGAQVVMVDETAYEHTMQTLALVEGFATSLSAPKLSAEDIERARAVNEQMRLSLENFEPHRFTELNQEFHSVLFEPCPNPHVLDLVHRGWHRLASLRDSTFSFVPGRAHESVKEHEQLLVLIEQNADPLELELAARRHRTATLDAYLDRRAAPPAEAP</sequence>
<organism evidence="5 6">
    <name type="scientific">Amycolatopsis dendrobii</name>
    <dbReference type="NCBI Taxonomy" id="2760662"/>
    <lineage>
        <taxon>Bacteria</taxon>
        <taxon>Bacillati</taxon>
        <taxon>Actinomycetota</taxon>
        <taxon>Actinomycetes</taxon>
        <taxon>Pseudonocardiales</taxon>
        <taxon>Pseudonocardiaceae</taxon>
        <taxon>Amycolatopsis</taxon>
    </lineage>
</organism>
<evidence type="ECO:0000256" key="3">
    <source>
        <dbReference type="ARBA" id="ARBA00023163"/>
    </source>
</evidence>
<keyword evidence="2" id="KW-0238">DNA-binding</keyword>
<dbReference type="EMBL" id="JACGZW010000004">
    <property type="protein sequence ID" value="MBB1154280.1"/>
    <property type="molecule type" value="Genomic_DNA"/>
</dbReference>
<dbReference type="CDD" id="cd07377">
    <property type="entry name" value="WHTH_GntR"/>
    <property type="match status" value="1"/>
</dbReference>
<dbReference type="SMART" id="SM00895">
    <property type="entry name" value="FCD"/>
    <property type="match status" value="1"/>
</dbReference>
<dbReference type="SUPFAM" id="SSF48008">
    <property type="entry name" value="GntR ligand-binding domain-like"/>
    <property type="match status" value="1"/>
</dbReference>
<dbReference type="SMART" id="SM00345">
    <property type="entry name" value="HTH_GNTR"/>
    <property type="match status" value="1"/>
</dbReference>
<evidence type="ECO:0000313" key="6">
    <source>
        <dbReference type="Proteomes" id="UP000526734"/>
    </source>
</evidence>
<dbReference type="Gene3D" id="1.20.120.530">
    <property type="entry name" value="GntR ligand-binding domain-like"/>
    <property type="match status" value="1"/>
</dbReference>
<dbReference type="GO" id="GO:0003677">
    <property type="term" value="F:DNA binding"/>
    <property type="evidence" value="ECO:0007669"/>
    <property type="project" value="UniProtKB-KW"/>
</dbReference>
<dbReference type="Proteomes" id="UP000526734">
    <property type="component" value="Unassembled WGS sequence"/>
</dbReference>